<evidence type="ECO:0000256" key="4">
    <source>
        <dbReference type="ARBA" id="ARBA00023203"/>
    </source>
</evidence>
<dbReference type="GO" id="GO:0003779">
    <property type="term" value="F:actin binding"/>
    <property type="evidence" value="ECO:0007669"/>
    <property type="project" value="UniProtKB-KW"/>
</dbReference>
<dbReference type="GO" id="GO:0030042">
    <property type="term" value="P:actin filament depolymerization"/>
    <property type="evidence" value="ECO:0007669"/>
    <property type="project" value="InterPro"/>
</dbReference>
<dbReference type="GO" id="GO:0016363">
    <property type="term" value="C:nuclear matrix"/>
    <property type="evidence" value="ECO:0007669"/>
    <property type="project" value="UniProtKB-SubCell"/>
</dbReference>
<dbReference type="InterPro" id="IPR002108">
    <property type="entry name" value="ADF-H"/>
</dbReference>
<reference evidence="7 8" key="1">
    <citation type="journal article" date="2015" name="Genome Biol. Evol.">
        <title>Phylogenomic analyses indicate that early fungi evolved digesting cell walls of algal ancestors of land plants.</title>
        <authorList>
            <person name="Chang Y."/>
            <person name="Wang S."/>
            <person name="Sekimoto S."/>
            <person name="Aerts A.L."/>
            <person name="Choi C."/>
            <person name="Clum A."/>
            <person name="LaButti K.M."/>
            <person name="Lindquist E.A."/>
            <person name="Yee Ngan C."/>
            <person name="Ohm R.A."/>
            <person name="Salamov A.A."/>
            <person name="Grigoriev I.V."/>
            <person name="Spatafora J.W."/>
            <person name="Berbee M.L."/>
        </authorList>
    </citation>
    <scope>NUCLEOTIDE SEQUENCE [LARGE SCALE GENOMIC DNA]</scope>
    <source>
        <strain evidence="7 8">NRRL 28638</strain>
    </source>
</reference>
<name>A0A137NWT7_CONC2</name>
<dbReference type="Pfam" id="PF00241">
    <property type="entry name" value="Cofilin_ADF"/>
    <property type="match status" value="1"/>
</dbReference>
<dbReference type="SMART" id="SM00102">
    <property type="entry name" value="ADF"/>
    <property type="match status" value="1"/>
</dbReference>
<dbReference type="Gene3D" id="3.40.20.10">
    <property type="entry name" value="Severin"/>
    <property type="match status" value="1"/>
</dbReference>
<dbReference type="PROSITE" id="PS51263">
    <property type="entry name" value="ADF_H"/>
    <property type="match status" value="1"/>
</dbReference>
<proteinExistence type="inferred from homology"/>
<dbReference type="SUPFAM" id="SSF55753">
    <property type="entry name" value="Actin depolymerizing proteins"/>
    <property type="match status" value="1"/>
</dbReference>
<dbReference type="CDD" id="cd11286">
    <property type="entry name" value="ADF_cofilin_like"/>
    <property type="match status" value="1"/>
</dbReference>
<evidence type="ECO:0000256" key="2">
    <source>
        <dbReference type="ARBA" id="ARBA00006844"/>
    </source>
</evidence>
<dbReference type="STRING" id="796925.A0A137NWT7"/>
<dbReference type="AlphaFoldDB" id="A0A137NWT7"/>
<dbReference type="EMBL" id="KQ964651">
    <property type="protein sequence ID" value="KXN67216.1"/>
    <property type="molecule type" value="Genomic_DNA"/>
</dbReference>
<dbReference type="OrthoDB" id="10249245at2759"/>
<keyword evidence="8" id="KW-1185">Reference proteome</keyword>
<comment type="subcellular location">
    <subcellularLocation>
        <location evidence="1">Nucleus matrix</location>
    </subcellularLocation>
</comment>
<dbReference type="OMA" id="ITFYSWS"/>
<dbReference type="PANTHER" id="PTHR11913">
    <property type="entry name" value="COFILIN-RELATED"/>
    <property type="match status" value="1"/>
</dbReference>
<dbReference type="Proteomes" id="UP000070444">
    <property type="component" value="Unassembled WGS sequence"/>
</dbReference>
<comment type="similarity">
    <text evidence="2">Belongs to the actin-binding proteins ADF family.</text>
</comment>
<gene>
    <name evidence="7" type="ORF">CONCODRAFT_10757</name>
</gene>
<feature type="domain" description="ADF-H" evidence="6">
    <location>
        <begin position="4"/>
        <end position="134"/>
    </location>
</feature>
<evidence type="ECO:0000313" key="7">
    <source>
        <dbReference type="EMBL" id="KXN67216.1"/>
    </source>
</evidence>
<evidence type="ECO:0000256" key="1">
    <source>
        <dbReference type="ARBA" id="ARBA00004109"/>
    </source>
</evidence>
<dbReference type="InterPro" id="IPR029006">
    <property type="entry name" value="ADF-H/Gelsolin-like_dom_sf"/>
</dbReference>
<dbReference type="InterPro" id="IPR017904">
    <property type="entry name" value="ADF/Cofilin"/>
</dbReference>
<protein>
    <recommendedName>
        <fullName evidence="3">Cofilin</fullName>
    </recommendedName>
    <alternativeName>
        <fullName evidence="5">Actin-depolymerizing factor 1</fullName>
    </alternativeName>
</protein>
<accession>A0A137NWT7</accession>
<organism evidence="7 8">
    <name type="scientific">Conidiobolus coronatus (strain ATCC 28846 / CBS 209.66 / NRRL 28638)</name>
    <name type="common">Delacroixia coronata</name>
    <dbReference type="NCBI Taxonomy" id="796925"/>
    <lineage>
        <taxon>Eukaryota</taxon>
        <taxon>Fungi</taxon>
        <taxon>Fungi incertae sedis</taxon>
        <taxon>Zoopagomycota</taxon>
        <taxon>Entomophthoromycotina</taxon>
        <taxon>Entomophthoromycetes</taxon>
        <taxon>Entomophthorales</taxon>
        <taxon>Ancylistaceae</taxon>
        <taxon>Conidiobolus</taxon>
    </lineage>
</organism>
<sequence>MASGVGINDQCLDIYQDLKLKHKYKYITFKLNDAFTEVVVDKAAETGTFDDFVGSLQATECRYAVFDFDYEKEGEGKRNKIVFISWIPGDSKLKARMVYASSLNNFAKAIEPQVQIQANDFDDIEFQAVLDKINRV</sequence>
<evidence type="ECO:0000256" key="5">
    <source>
        <dbReference type="ARBA" id="ARBA00032427"/>
    </source>
</evidence>
<dbReference type="GO" id="GO:0015629">
    <property type="term" value="C:actin cytoskeleton"/>
    <property type="evidence" value="ECO:0007669"/>
    <property type="project" value="InterPro"/>
</dbReference>
<evidence type="ECO:0000256" key="3">
    <source>
        <dbReference type="ARBA" id="ARBA00015630"/>
    </source>
</evidence>
<evidence type="ECO:0000259" key="6">
    <source>
        <dbReference type="PROSITE" id="PS51263"/>
    </source>
</evidence>
<evidence type="ECO:0000313" key="8">
    <source>
        <dbReference type="Proteomes" id="UP000070444"/>
    </source>
</evidence>
<keyword evidence="4" id="KW-0009">Actin-binding</keyword>